<sequence>MNPVHPVSVPAQPPSAVKTEVSSGEENLASVTVSSRIPEFWVDKPRLWFVQFEATVFSQKLSDAAKQNLVVTKLSKNAIEQVSDLLLNPPADNKYTSLKDRLLQVFEESEARQFQKLLGEMELGSQKPSQLLRRMRDLARKKIPDETLKIMWSGHLPASVRAVLAVTEVSDLENLAIVADKIMETTRPIDVAEVASTSSTWQSDVVSQIATLTQEIRNMSWRSRESQRGRQQARTQSQNRGRSKSRESRSRNNPDWLCFYHFRYGKKAAKCIDPCNWEKKSKSEN</sequence>
<dbReference type="AlphaFoldDB" id="A0A9R0E0D6"/>
<proteinExistence type="predicted"/>
<feature type="compositionally biased region" description="Polar residues" evidence="1">
    <location>
        <begin position="229"/>
        <end position="238"/>
    </location>
</feature>
<feature type="region of interest" description="Disordered" evidence="1">
    <location>
        <begin position="1"/>
        <end position="23"/>
    </location>
</feature>
<dbReference type="Proteomes" id="UP000829999">
    <property type="component" value="Chromosome 19"/>
</dbReference>
<evidence type="ECO:0000259" key="2">
    <source>
        <dbReference type="Pfam" id="PF23055"/>
    </source>
</evidence>
<organism evidence="3 4">
    <name type="scientific">Spodoptera frugiperda</name>
    <name type="common">Fall armyworm</name>
    <dbReference type="NCBI Taxonomy" id="7108"/>
    <lineage>
        <taxon>Eukaryota</taxon>
        <taxon>Metazoa</taxon>
        <taxon>Ecdysozoa</taxon>
        <taxon>Arthropoda</taxon>
        <taxon>Hexapoda</taxon>
        <taxon>Insecta</taxon>
        <taxon>Pterygota</taxon>
        <taxon>Neoptera</taxon>
        <taxon>Endopterygota</taxon>
        <taxon>Lepidoptera</taxon>
        <taxon>Glossata</taxon>
        <taxon>Ditrysia</taxon>
        <taxon>Noctuoidea</taxon>
        <taxon>Noctuidae</taxon>
        <taxon>Amphipyrinae</taxon>
        <taxon>Spodoptera</taxon>
    </lineage>
</organism>
<evidence type="ECO:0000313" key="4">
    <source>
        <dbReference type="RefSeq" id="XP_050556548.1"/>
    </source>
</evidence>
<evidence type="ECO:0000256" key="1">
    <source>
        <dbReference type="SAM" id="MobiDB-lite"/>
    </source>
</evidence>
<accession>A0A9R0E0D6</accession>
<feature type="domain" description="DUF7041" evidence="2">
    <location>
        <begin position="37"/>
        <end position="118"/>
    </location>
</feature>
<keyword evidence="3" id="KW-1185">Reference proteome</keyword>
<gene>
    <name evidence="4" type="primary">LOC126911756</name>
</gene>
<name>A0A9R0E0D6_SPOFR</name>
<dbReference type="PANTHER" id="PTHR33327">
    <property type="entry name" value="ENDONUCLEASE"/>
    <property type="match status" value="1"/>
</dbReference>
<feature type="region of interest" description="Disordered" evidence="1">
    <location>
        <begin position="220"/>
        <end position="250"/>
    </location>
</feature>
<reference evidence="4" key="1">
    <citation type="submission" date="2025-08" db="UniProtKB">
        <authorList>
            <consortium name="RefSeq"/>
        </authorList>
    </citation>
    <scope>IDENTIFICATION</scope>
    <source>
        <tissue evidence="4">Whole larval tissue</tissue>
    </source>
</reference>
<dbReference type="RefSeq" id="XP_050556548.1">
    <property type="nucleotide sequence ID" value="XM_050700591.1"/>
</dbReference>
<evidence type="ECO:0000313" key="3">
    <source>
        <dbReference type="Proteomes" id="UP000829999"/>
    </source>
</evidence>
<dbReference type="GeneID" id="126911756"/>
<dbReference type="Pfam" id="PF23055">
    <property type="entry name" value="DUF7041"/>
    <property type="match status" value="1"/>
</dbReference>
<dbReference type="PANTHER" id="PTHR33327:SF3">
    <property type="entry name" value="RNA-DIRECTED DNA POLYMERASE"/>
    <property type="match status" value="1"/>
</dbReference>
<protein>
    <submittedName>
        <fullName evidence="4">Uncharacterized protein LOC126911756</fullName>
    </submittedName>
</protein>
<dbReference type="OrthoDB" id="10257314at2759"/>
<feature type="compositionally biased region" description="Low complexity" evidence="1">
    <location>
        <begin position="1"/>
        <end position="17"/>
    </location>
</feature>
<dbReference type="InterPro" id="IPR055469">
    <property type="entry name" value="DUF7041"/>
</dbReference>